<accession>A0AAX2I080</accession>
<dbReference type="KEGG" id="ypl:CH46_4046"/>
<dbReference type="Proteomes" id="UP000251879">
    <property type="component" value="Unassembled WGS sequence"/>
</dbReference>
<sequence>MIKSEIKVKNQFNSPVFEVIHRMVLVGFSAKAI</sequence>
<evidence type="ECO:0000313" key="2">
    <source>
        <dbReference type="Proteomes" id="UP000251879"/>
    </source>
</evidence>
<comment type="caution">
    <text evidence="1">The sequence shown here is derived from an EMBL/GenBank/DDBJ whole genome shotgun (WGS) entry which is preliminary data.</text>
</comment>
<dbReference type="KEGG" id="ypj:CH55_3848"/>
<organism evidence="1 2">
    <name type="scientific">Yersinia pestis</name>
    <dbReference type="NCBI Taxonomy" id="632"/>
    <lineage>
        <taxon>Bacteria</taxon>
        <taxon>Pseudomonadati</taxon>
        <taxon>Pseudomonadota</taxon>
        <taxon>Gammaproteobacteria</taxon>
        <taxon>Enterobacterales</taxon>
        <taxon>Yersiniaceae</taxon>
        <taxon>Yersinia</taxon>
    </lineage>
</organism>
<evidence type="ECO:0000313" key="1">
    <source>
        <dbReference type="EMBL" id="SQA43020.1"/>
    </source>
</evidence>
<name>A0AAX2I080_YERPE</name>
<proteinExistence type="predicted"/>
<dbReference type="KEGG" id="ypv:BZ15_2472"/>
<dbReference type="EMBL" id="UAVH01000006">
    <property type="protein sequence ID" value="SQA43020.1"/>
    <property type="molecule type" value="Genomic_DNA"/>
</dbReference>
<dbReference type="KEGG" id="ypw:CH59_761"/>
<protein>
    <submittedName>
        <fullName evidence="1">Uncharacterized protein</fullName>
    </submittedName>
</protein>
<reference evidence="1 2" key="1">
    <citation type="submission" date="2018-06" db="EMBL/GenBank/DDBJ databases">
        <authorList>
            <consortium name="Pathogen Informatics"/>
            <person name="Doyle S."/>
        </authorList>
    </citation>
    <scope>NUCLEOTIDE SEQUENCE [LARGE SCALE GENOMIC DNA]</scope>
    <source>
        <strain evidence="1 2">NCTC5923</strain>
    </source>
</reference>
<gene>
    <name evidence="1" type="ORF">NCTC5923_02048</name>
</gene>
<dbReference type="AlphaFoldDB" id="A0AAX2I080"/>